<dbReference type="SUPFAM" id="SSF88659">
    <property type="entry name" value="Sigma3 and sigma4 domains of RNA polymerase sigma factors"/>
    <property type="match status" value="1"/>
</dbReference>
<comment type="caution">
    <text evidence="5">The sequence shown here is derived from an EMBL/GenBank/DDBJ whole genome shotgun (WGS) entry which is preliminary data.</text>
</comment>
<dbReference type="NCBIfam" id="NF007214">
    <property type="entry name" value="PRK09636.1"/>
    <property type="match status" value="1"/>
</dbReference>
<dbReference type="GO" id="GO:0003677">
    <property type="term" value="F:DNA binding"/>
    <property type="evidence" value="ECO:0007669"/>
    <property type="project" value="InterPro"/>
</dbReference>
<dbReference type="InterPro" id="IPR036388">
    <property type="entry name" value="WH-like_DNA-bd_sf"/>
</dbReference>
<evidence type="ECO:0000313" key="6">
    <source>
        <dbReference type="Proteomes" id="UP000245998"/>
    </source>
</evidence>
<dbReference type="SUPFAM" id="SSF88946">
    <property type="entry name" value="Sigma2 domain of RNA polymerase sigma factors"/>
    <property type="match status" value="1"/>
</dbReference>
<dbReference type="NCBIfam" id="TIGR02957">
    <property type="entry name" value="SigX4"/>
    <property type="match status" value="1"/>
</dbReference>
<evidence type="ECO:0000259" key="3">
    <source>
        <dbReference type="Pfam" id="PF04542"/>
    </source>
</evidence>
<feature type="transmembrane region" description="Helical" evidence="2">
    <location>
        <begin position="245"/>
        <end position="265"/>
    </location>
</feature>
<keyword evidence="2" id="KW-0472">Membrane</keyword>
<dbReference type="Gene3D" id="1.10.10.10">
    <property type="entry name" value="Winged helix-like DNA-binding domain superfamily/Winged helix DNA-binding domain"/>
    <property type="match status" value="1"/>
</dbReference>
<dbReference type="InterPro" id="IPR014303">
    <property type="entry name" value="RNA_pol_sigma-70_ECF"/>
</dbReference>
<keyword evidence="2" id="KW-0812">Transmembrane</keyword>
<dbReference type="InterPro" id="IPR013324">
    <property type="entry name" value="RNA_pol_sigma_r3/r4-like"/>
</dbReference>
<dbReference type="GO" id="GO:0016987">
    <property type="term" value="F:sigma factor activity"/>
    <property type="evidence" value="ECO:0007669"/>
    <property type="project" value="InterPro"/>
</dbReference>
<feature type="domain" description="RNA polymerase sigma factor 70 region 4 type 2" evidence="4">
    <location>
        <begin position="106"/>
        <end position="157"/>
    </location>
</feature>
<dbReference type="NCBIfam" id="TIGR02937">
    <property type="entry name" value="sigma70-ECF"/>
    <property type="match status" value="1"/>
</dbReference>
<protein>
    <submittedName>
        <fullName evidence="5">RNA polymerase sigma factor SigJ</fullName>
    </submittedName>
</protein>
<dbReference type="InterPro" id="IPR032710">
    <property type="entry name" value="NTF2-like_dom_sf"/>
</dbReference>
<keyword evidence="2" id="KW-1133">Transmembrane helix</keyword>
<name>A0A2U1JMC1_9BACI</name>
<feature type="domain" description="RNA polymerase sigma-70 region 2" evidence="3">
    <location>
        <begin position="6"/>
        <end position="71"/>
    </location>
</feature>
<dbReference type="Pfam" id="PF04542">
    <property type="entry name" value="Sigma70_r2"/>
    <property type="match status" value="1"/>
</dbReference>
<keyword evidence="6" id="KW-1185">Reference proteome</keyword>
<dbReference type="EMBL" id="QCZG01000063">
    <property type="protein sequence ID" value="PWA06008.1"/>
    <property type="molecule type" value="Genomic_DNA"/>
</dbReference>
<evidence type="ECO:0000313" key="5">
    <source>
        <dbReference type="EMBL" id="PWA06008.1"/>
    </source>
</evidence>
<dbReference type="PANTHER" id="PTHR30173">
    <property type="entry name" value="SIGMA 19 FACTOR"/>
    <property type="match status" value="1"/>
</dbReference>
<accession>A0A2U1JMC1</accession>
<evidence type="ECO:0000259" key="4">
    <source>
        <dbReference type="Pfam" id="PF08281"/>
    </source>
</evidence>
<dbReference type="GO" id="GO:0006352">
    <property type="term" value="P:DNA-templated transcription initiation"/>
    <property type="evidence" value="ECO:0007669"/>
    <property type="project" value="InterPro"/>
</dbReference>
<dbReference type="Pfam" id="PF08281">
    <property type="entry name" value="Sigma70_r4_2"/>
    <property type="match status" value="1"/>
</dbReference>
<dbReference type="InterPro" id="IPR013325">
    <property type="entry name" value="RNA_pol_sigma_r2"/>
</dbReference>
<comment type="subunit">
    <text evidence="1">Interacts transiently with the RNA polymerase catalytic core formed by RpoA, RpoB, RpoC and RpoZ (2 alpha, 1 beta, 1 beta' and 1 omega subunit) to form the RNA polymerase holoenzyme that can initiate transcription.</text>
</comment>
<dbReference type="OrthoDB" id="3211555at2"/>
<dbReference type="SUPFAM" id="SSF54427">
    <property type="entry name" value="NTF2-like"/>
    <property type="match status" value="1"/>
</dbReference>
<dbReference type="InterPro" id="IPR052704">
    <property type="entry name" value="ECF_Sigma-70_Domain"/>
</dbReference>
<dbReference type="AlphaFoldDB" id="A0A2U1JMC1"/>
<dbReference type="RefSeq" id="WP_116556226.1">
    <property type="nucleotide sequence ID" value="NZ_QCZG01000063.1"/>
</dbReference>
<reference evidence="5 6" key="1">
    <citation type="submission" date="2018-04" db="EMBL/GenBank/DDBJ databases">
        <title>Camelliibacillus theae gen. nov., sp. nov., isolated from Pu'er tea.</title>
        <authorList>
            <person name="Niu L."/>
        </authorList>
    </citation>
    <scope>NUCLEOTIDE SEQUENCE [LARGE SCALE GENOMIC DNA]</scope>
    <source>
        <strain evidence="5 6">T8</strain>
    </source>
</reference>
<evidence type="ECO:0000256" key="2">
    <source>
        <dbReference type="SAM" id="Phobius"/>
    </source>
</evidence>
<gene>
    <name evidence="5" type="ORF">DCC39_17745</name>
</gene>
<proteinExistence type="predicted"/>
<organism evidence="5 6">
    <name type="scientific">Pueribacillus theae</name>
    <dbReference type="NCBI Taxonomy" id="2171751"/>
    <lineage>
        <taxon>Bacteria</taxon>
        <taxon>Bacillati</taxon>
        <taxon>Bacillota</taxon>
        <taxon>Bacilli</taxon>
        <taxon>Bacillales</taxon>
        <taxon>Bacillaceae</taxon>
        <taxon>Pueribacillus</taxon>
    </lineage>
</organism>
<dbReference type="PANTHER" id="PTHR30173:SF36">
    <property type="entry name" value="ECF RNA POLYMERASE SIGMA FACTOR SIGJ"/>
    <property type="match status" value="1"/>
</dbReference>
<dbReference type="Proteomes" id="UP000245998">
    <property type="component" value="Unassembled WGS sequence"/>
</dbReference>
<dbReference type="InterPro" id="IPR007627">
    <property type="entry name" value="RNA_pol_sigma70_r2"/>
</dbReference>
<dbReference type="InterPro" id="IPR014284">
    <property type="entry name" value="RNA_pol_sigma-70_dom"/>
</dbReference>
<dbReference type="CDD" id="cd06171">
    <property type="entry name" value="Sigma70_r4"/>
    <property type="match status" value="1"/>
</dbReference>
<dbReference type="InterPro" id="IPR013249">
    <property type="entry name" value="RNA_pol_sigma70_r4_t2"/>
</dbReference>
<evidence type="ECO:0000256" key="1">
    <source>
        <dbReference type="ARBA" id="ARBA00011344"/>
    </source>
</evidence>
<sequence>METEQLYQTYKPLLFSIAYRMTASVADAKDLVQEAFLTYNSVSSEKVIENKKAYLCKIVMNRSIDKLRSAASKREVYIGEWLPEPLVNEGSDPSHTYLMKESISTAYLLLLQQLSEDERAVFLLREVFQYSYEEIAAIIEKSSTNCRQIFHRAKKSMENRPKASTLDFQSMRSGVEQFMMALQKGDIHQMLELLKTDSVLITDGGGKVKAALNPIYTSERIVFLFTSIRKKLPENTRMEFKVVNGFPGFVILINGYVAYVVSLEFRNNKIWRIYMVANPEKFAHVQNYN</sequence>
<dbReference type="Gene3D" id="1.10.1740.10">
    <property type="match status" value="1"/>
</dbReference>